<evidence type="ECO:0000313" key="2">
    <source>
        <dbReference type="Proteomes" id="UP001232725"/>
    </source>
</evidence>
<evidence type="ECO:0000313" key="1">
    <source>
        <dbReference type="EMBL" id="MDP5228603.1"/>
    </source>
</evidence>
<sequence>MDALNSPLLRGSAVPLAGEEIPIIGAEVRSLVTMALSRGATSVTIGSGRDLITRASARTIADAWSTSGHGVAVTIDWPETAASWLRPANRFAAASTDLWIMLGPPLGWAQMTRRLLWSTPWKPSRTLLTGGVSDPRALELVGLHNLTGIAGTTRAGSAWHLSADNRIITTPESGS</sequence>
<dbReference type="EMBL" id="JAVALS010000019">
    <property type="protein sequence ID" value="MDP5228603.1"/>
    <property type="molecule type" value="Genomic_DNA"/>
</dbReference>
<name>A0ABT9ISR0_9MICC</name>
<accession>A0ABT9ISR0</accession>
<protein>
    <submittedName>
        <fullName evidence="1">Uncharacterized protein</fullName>
    </submittedName>
</protein>
<gene>
    <name evidence="1" type="ORF">Q9R02_15710</name>
</gene>
<keyword evidence="2" id="KW-1185">Reference proteome</keyword>
<proteinExistence type="predicted"/>
<reference evidence="1 2" key="1">
    <citation type="submission" date="2023-08" db="EMBL/GenBank/DDBJ databases">
        <title>Arthrobacter horti sp. nov., isolated from forest soil.</title>
        <authorList>
            <person name="Park M."/>
        </authorList>
    </citation>
    <scope>NUCLEOTIDE SEQUENCE [LARGE SCALE GENOMIC DNA]</scope>
    <source>
        <strain evidence="1 2">YJM1</strain>
    </source>
</reference>
<organism evidence="1 2">
    <name type="scientific">Arthrobacter horti</name>
    <dbReference type="NCBI Taxonomy" id="3068273"/>
    <lineage>
        <taxon>Bacteria</taxon>
        <taxon>Bacillati</taxon>
        <taxon>Actinomycetota</taxon>
        <taxon>Actinomycetes</taxon>
        <taxon>Micrococcales</taxon>
        <taxon>Micrococcaceae</taxon>
        <taxon>Arthrobacter</taxon>
    </lineage>
</organism>
<dbReference type="Proteomes" id="UP001232725">
    <property type="component" value="Unassembled WGS sequence"/>
</dbReference>
<comment type="caution">
    <text evidence="1">The sequence shown here is derived from an EMBL/GenBank/DDBJ whole genome shotgun (WGS) entry which is preliminary data.</text>
</comment>